<name>A0A090NMK1_SHIDY</name>
<comment type="subcellular location">
    <subcellularLocation>
        <location evidence="1 6">Periplasm</location>
    </subcellularLocation>
</comment>
<dbReference type="PROSITE" id="PS00635">
    <property type="entry name" value="PILI_CHAPERONE"/>
    <property type="match status" value="1"/>
</dbReference>
<reference evidence="9 10" key="1">
    <citation type="submission" date="2013-10" db="EMBL/GenBank/DDBJ databases">
        <title>Draft genomes and the virulence plasmids of Sd1617 vaccine constructs: WRSd3 and WRSd5.</title>
        <authorList>
            <person name="Aksomboon Vongsawan A."/>
            <person name="Venkatesan M.M."/>
            <person name="Vaisvil B."/>
            <person name="Emel G."/>
            <person name="Kepatral V."/>
            <person name="Sethabutr O."/>
            <person name="Serichantalergs O."/>
            <person name="Mason C."/>
        </authorList>
    </citation>
    <scope>NUCLEOTIDE SEQUENCE [LARGE SCALE GENOMIC DNA]</scope>
    <source>
        <strain evidence="9 10">WRSd3</strain>
    </source>
</reference>
<feature type="domain" description="Pili assembly chaperone C-terminal" evidence="8">
    <location>
        <begin position="181"/>
        <end position="236"/>
    </location>
</feature>
<evidence type="ECO:0000256" key="1">
    <source>
        <dbReference type="ARBA" id="ARBA00004418"/>
    </source>
</evidence>
<dbReference type="RefSeq" id="WP_001111480.1">
    <property type="nucleotide sequence ID" value="NZ_AXUT01000031.1"/>
</dbReference>
<evidence type="ECO:0000256" key="5">
    <source>
        <dbReference type="ARBA" id="ARBA00023186"/>
    </source>
</evidence>
<dbReference type="GO" id="GO:0030288">
    <property type="term" value="C:outer membrane-bounded periplasmic space"/>
    <property type="evidence" value="ECO:0007669"/>
    <property type="project" value="InterPro"/>
</dbReference>
<accession>A0A090NMK1</accession>
<dbReference type="Pfam" id="PF02753">
    <property type="entry name" value="PapD_C"/>
    <property type="match status" value="1"/>
</dbReference>
<dbReference type="Proteomes" id="UP000017944">
    <property type="component" value="Unassembled WGS sequence"/>
</dbReference>
<evidence type="ECO:0000259" key="7">
    <source>
        <dbReference type="Pfam" id="PF00345"/>
    </source>
</evidence>
<evidence type="ECO:0000313" key="9">
    <source>
        <dbReference type="EMBL" id="ESU81942.1"/>
    </source>
</evidence>
<dbReference type="Pfam" id="PF00345">
    <property type="entry name" value="PapD_N"/>
    <property type="match status" value="1"/>
</dbReference>
<dbReference type="InterPro" id="IPR001829">
    <property type="entry name" value="Pili_assmbl_chaperone_bac"/>
</dbReference>
<evidence type="ECO:0000256" key="3">
    <source>
        <dbReference type="ARBA" id="ARBA00022729"/>
    </source>
</evidence>
<dbReference type="AlphaFoldDB" id="A0A090NMK1"/>
<comment type="similarity">
    <text evidence="2 6">Belongs to the periplasmic pilus chaperone family.</text>
</comment>
<organism evidence="9 10">
    <name type="scientific">Shigella dysenteriae WRSd3</name>
    <dbReference type="NCBI Taxonomy" id="1401327"/>
    <lineage>
        <taxon>Bacteria</taxon>
        <taxon>Pseudomonadati</taxon>
        <taxon>Pseudomonadota</taxon>
        <taxon>Gammaproteobacteria</taxon>
        <taxon>Enterobacterales</taxon>
        <taxon>Enterobacteriaceae</taxon>
        <taxon>Shigella</taxon>
    </lineage>
</organism>
<dbReference type="PRINTS" id="PR00969">
    <property type="entry name" value="CHAPERONPILI"/>
</dbReference>
<proteinExistence type="inferred from homology"/>
<evidence type="ECO:0000256" key="2">
    <source>
        <dbReference type="ARBA" id="ARBA00007399"/>
    </source>
</evidence>
<evidence type="ECO:0000313" key="10">
    <source>
        <dbReference type="Proteomes" id="UP000017944"/>
    </source>
</evidence>
<dbReference type="Gene3D" id="2.60.40.10">
    <property type="entry name" value="Immunoglobulins"/>
    <property type="match status" value="2"/>
</dbReference>
<keyword evidence="5 6" id="KW-0143">Chaperone</keyword>
<gene>
    <name evidence="9" type="ORF">WRSd3_00399</name>
</gene>
<dbReference type="InterPro" id="IPR036316">
    <property type="entry name" value="Pili_assmbl_chap_C_dom_sf"/>
</dbReference>
<evidence type="ECO:0000259" key="8">
    <source>
        <dbReference type="Pfam" id="PF02753"/>
    </source>
</evidence>
<dbReference type="PANTHER" id="PTHR30251">
    <property type="entry name" value="PILUS ASSEMBLY CHAPERONE"/>
    <property type="match status" value="1"/>
</dbReference>
<dbReference type="InterPro" id="IPR016147">
    <property type="entry name" value="Pili_assmbl_chaperone_N"/>
</dbReference>
<dbReference type="InterPro" id="IPR008962">
    <property type="entry name" value="PapD-like_sf"/>
</dbReference>
<comment type="caution">
    <text evidence="9">The sequence shown here is derived from an EMBL/GenBank/DDBJ whole genome shotgun (WGS) entry which is preliminary data.</text>
</comment>
<evidence type="ECO:0000256" key="6">
    <source>
        <dbReference type="RuleBase" id="RU003918"/>
    </source>
</evidence>
<dbReference type="PANTHER" id="PTHR30251:SF1">
    <property type="entry name" value="FIMBRIAL CHAPARONE"/>
    <property type="match status" value="1"/>
</dbReference>
<dbReference type="NCBIfam" id="NF008483">
    <property type="entry name" value="PRK11385.1"/>
    <property type="match status" value="1"/>
</dbReference>
<dbReference type="InterPro" id="IPR016148">
    <property type="entry name" value="Pili_assmbl_chaperone_C"/>
</dbReference>
<dbReference type="PATRIC" id="fig|1401327.3.peg.360"/>
<keyword evidence="4" id="KW-0574">Periplasm</keyword>
<dbReference type="GO" id="GO:0071555">
    <property type="term" value="P:cell wall organization"/>
    <property type="evidence" value="ECO:0007669"/>
    <property type="project" value="InterPro"/>
</dbReference>
<dbReference type="EMBL" id="AXUT01000031">
    <property type="protein sequence ID" value="ESU81942.1"/>
    <property type="molecule type" value="Genomic_DNA"/>
</dbReference>
<dbReference type="InterPro" id="IPR013783">
    <property type="entry name" value="Ig-like_fold"/>
</dbReference>
<keyword evidence="3" id="KW-0732">Signal</keyword>
<evidence type="ECO:0000256" key="4">
    <source>
        <dbReference type="ARBA" id="ARBA00022764"/>
    </source>
</evidence>
<dbReference type="InterPro" id="IPR050643">
    <property type="entry name" value="Periplasmic_pilus_chap"/>
</dbReference>
<feature type="domain" description="Pili assembly chaperone N-terminal" evidence="7">
    <location>
        <begin position="36"/>
        <end position="158"/>
    </location>
</feature>
<dbReference type="SUPFAM" id="SSF49354">
    <property type="entry name" value="PapD-like"/>
    <property type="match status" value="1"/>
</dbReference>
<protein>
    <submittedName>
        <fullName evidence="9">Pili assembly chaperone</fullName>
    </submittedName>
</protein>
<sequence>MPARHLYFIMTNTWNRLALLIFSVLSLLVAGELQAGVVVGGTRFIFPADRESISILLTNTSQESWLINSKINRPTRWAGGEASTVPAPLLAAPPLILLKPGTTGTLRLLRTESDILPVDRETLFELSIASVPSGKVENQSVKVAMRSVFKPFWRPEGLPGDPLEAYQQLRWTRNSQGVQLTNPTPYYINLIQVSVNGKALSNVGVVPPKSLRQTSWCQAIAPCHVAWRAINDYGGLSAKKEQNLP</sequence>
<dbReference type="InterPro" id="IPR018046">
    <property type="entry name" value="Pili_assmbl_chaperone_CS"/>
</dbReference>
<dbReference type="SUPFAM" id="SSF49584">
    <property type="entry name" value="Periplasmic chaperone C-domain"/>
    <property type="match status" value="1"/>
</dbReference>